<keyword evidence="5 6" id="KW-0807">Transducer</keyword>
<dbReference type="RefSeq" id="WP_272180882.1">
    <property type="nucleotide sequence ID" value="NZ_JAQOMS010000002.1"/>
</dbReference>
<evidence type="ECO:0000259" key="8">
    <source>
        <dbReference type="PROSITE" id="PS50111"/>
    </source>
</evidence>
<accession>A0ABT5FD38</accession>
<evidence type="ECO:0000313" key="9">
    <source>
        <dbReference type="EMBL" id="MDC2889454.1"/>
    </source>
</evidence>
<keyword evidence="7" id="KW-0175">Coiled coil</keyword>
<evidence type="ECO:0000313" key="10">
    <source>
        <dbReference type="Proteomes" id="UP001528411"/>
    </source>
</evidence>
<feature type="domain" description="Methyl-accepting transducer" evidence="8">
    <location>
        <begin position="1"/>
        <end position="195"/>
    </location>
</feature>
<keyword evidence="3" id="KW-1133">Transmembrane helix</keyword>
<dbReference type="Gene3D" id="1.10.287.950">
    <property type="entry name" value="Methyl-accepting chemotaxis protein"/>
    <property type="match status" value="1"/>
</dbReference>
<proteinExistence type="predicted"/>
<feature type="coiled-coil region" evidence="7">
    <location>
        <begin position="68"/>
        <end position="95"/>
    </location>
</feature>
<comment type="caution">
    <text evidence="9">The sequence shown here is derived from an EMBL/GenBank/DDBJ whole genome shotgun (WGS) entry which is preliminary data.</text>
</comment>
<comment type="subcellular location">
    <subcellularLocation>
        <location evidence="1">Membrane</location>
        <topology evidence="1">Multi-pass membrane protein</topology>
    </subcellularLocation>
</comment>
<keyword evidence="4" id="KW-0472">Membrane</keyword>
<dbReference type="Pfam" id="PF00015">
    <property type="entry name" value="MCPsignal"/>
    <property type="match status" value="1"/>
</dbReference>
<gene>
    <name evidence="9" type="ORF">PN838_12550</name>
</gene>
<evidence type="ECO:0000256" key="3">
    <source>
        <dbReference type="ARBA" id="ARBA00022989"/>
    </source>
</evidence>
<evidence type="ECO:0000256" key="4">
    <source>
        <dbReference type="ARBA" id="ARBA00023136"/>
    </source>
</evidence>
<keyword evidence="10" id="KW-1185">Reference proteome</keyword>
<evidence type="ECO:0000256" key="6">
    <source>
        <dbReference type="PROSITE-ProRule" id="PRU00284"/>
    </source>
</evidence>
<evidence type="ECO:0000256" key="7">
    <source>
        <dbReference type="SAM" id="Coils"/>
    </source>
</evidence>
<evidence type="ECO:0000256" key="5">
    <source>
        <dbReference type="ARBA" id="ARBA00023224"/>
    </source>
</evidence>
<reference evidence="9 10" key="1">
    <citation type="submission" date="2023-01" db="EMBL/GenBank/DDBJ databases">
        <title>Psychrosphaera sp. nov., isolated from marine algae.</title>
        <authorList>
            <person name="Bayburt H."/>
            <person name="Choi B.J."/>
            <person name="Kim J.M."/>
            <person name="Choi D.G."/>
            <person name="Jeon C.O."/>
        </authorList>
    </citation>
    <scope>NUCLEOTIDE SEQUENCE [LARGE SCALE GENOMIC DNA]</scope>
    <source>
        <strain evidence="9 10">G1-22</strain>
    </source>
</reference>
<name>A0ABT5FD38_9GAMM</name>
<dbReference type="Proteomes" id="UP001528411">
    <property type="component" value="Unassembled WGS sequence"/>
</dbReference>
<dbReference type="SUPFAM" id="SSF58104">
    <property type="entry name" value="Methyl-accepting chemotaxis protein (MCP) signaling domain"/>
    <property type="match status" value="1"/>
</dbReference>
<evidence type="ECO:0000256" key="2">
    <source>
        <dbReference type="ARBA" id="ARBA00022692"/>
    </source>
</evidence>
<protein>
    <submittedName>
        <fullName evidence="9">Methyl-accepting chemotaxis protein</fullName>
    </submittedName>
</protein>
<sequence>MDNATVELAENAQDTLDGMEKQFQESDMVATSGAEMQATVSDIHQNTQLATATANKTGELADSGSNEVEQTSKNINELASQLQEALSQIEKLEQDSQSIGTVSDAIRGIAEQTNLLALNAAIEAARAGEQGRGFAVVADEVRNLAMRTQESTSEIETIINSLQTSTQTIVAVVTQCHKYGIECSEQANRAGSRLS</sequence>
<dbReference type="InterPro" id="IPR004089">
    <property type="entry name" value="MCPsignal_dom"/>
</dbReference>
<keyword evidence="2" id="KW-0812">Transmembrane</keyword>
<dbReference type="PROSITE" id="PS50111">
    <property type="entry name" value="CHEMOTAXIS_TRANSDUC_2"/>
    <property type="match status" value="1"/>
</dbReference>
<organism evidence="9 10">
    <name type="scientific">Psychrosphaera algicola</name>
    <dbReference type="NCBI Taxonomy" id="3023714"/>
    <lineage>
        <taxon>Bacteria</taxon>
        <taxon>Pseudomonadati</taxon>
        <taxon>Pseudomonadota</taxon>
        <taxon>Gammaproteobacteria</taxon>
        <taxon>Alteromonadales</taxon>
        <taxon>Pseudoalteromonadaceae</taxon>
        <taxon>Psychrosphaera</taxon>
    </lineage>
</organism>
<dbReference type="EMBL" id="JAQOMS010000002">
    <property type="protein sequence ID" value="MDC2889454.1"/>
    <property type="molecule type" value="Genomic_DNA"/>
</dbReference>
<evidence type="ECO:0000256" key="1">
    <source>
        <dbReference type="ARBA" id="ARBA00004141"/>
    </source>
</evidence>
<dbReference type="PANTHER" id="PTHR32089:SF119">
    <property type="entry name" value="METHYL-ACCEPTING CHEMOTAXIS PROTEIN CTPL"/>
    <property type="match status" value="1"/>
</dbReference>
<dbReference type="PANTHER" id="PTHR32089">
    <property type="entry name" value="METHYL-ACCEPTING CHEMOTAXIS PROTEIN MCPB"/>
    <property type="match status" value="1"/>
</dbReference>
<dbReference type="SMART" id="SM00283">
    <property type="entry name" value="MA"/>
    <property type="match status" value="1"/>
</dbReference>